<dbReference type="NCBIfam" id="TIGR01600">
    <property type="entry name" value="phage_tail_L"/>
    <property type="match status" value="1"/>
</dbReference>
<sequence>MAVRHRRAQELAGQALIDLYELDITKYGGGVRRWTPGPVGGPGSNGIWNPSPKANVTGWSYGAPPYNPAIFDTATNAWGASNPGCVLDEGNGVAQWASIPADEERGIWWASPFQVNSGFFFQAQARLLAYRCRACVSVEFWNGATLLTTQRSLWAGLTDLPNIGRDFKNFALVSVSGQVPPNTTHIIYGIVTTPYSAGSAATDSGVSWARTSITFGAQAFSATPIEFAPGAKVGSVSFGGLVYSPLPLRLEGMEKTGRGAVPRVTVVIPDQNALMTALLVTYKDLKGCKVSRKQVFRGALDDGPDADPTDFYGPEEFYIDRVSRHSPGIEAALECVSPLDIQGQRLPARQVIRDVCDFDYRYWNGSSFEYGSCPYAGSEMFDSANQPTTTAAQDKCSRSLLGCRARYGTSTPLPMSAFPGVGKVRF</sequence>
<name>A0A437MF53_9PROT</name>
<proteinExistence type="predicted"/>
<dbReference type="GO" id="GO:0046718">
    <property type="term" value="P:symbiont entry into host cell"/>
    <property type="evidence" value="ECO:0007669"/>
    <property type="project" value="InterPro"/>
</dbReference>
<evidence type="ECO:0000313" key="2">
    <source>
        <dbReference type="Proteomes" id="UP000282957"/>
    </source>
</evidence>
<protein>
    <submittedName>
        <fullName evidence="1">Phage minor tail protein L</fullName>
    </submittedName>
</protein>
<comment type="caution">
    <text evidence="1">The sequence shown here is derived from an EMBL/GenBank/DDBJ whole genome shotgun (WGS) entry which is preliminary data.</text>
</comment>
<reference evidence="1 2" key="1">
    <citation type="submission" date="2019-01" db="EMBL/GenBank/DDBJ databases">
        <authorList>
            <person name="Chen W.-M."/>
        </authorList>
    </citation>
    <scope>NUCLEOTIDE SEQUENCE [LARGE SCALE GENOMIC DNA]</scope>
    <source>
        <strain evidence="1 2">CCP-6</strain>
    </source>
</reference>
<dbReference type="RefSeq" id="WP_127788185.1">
    <property type="nucleotide sequence ID" value="NZ_SACL01000004.1"/>
</dbReference>
<dbReference type="Proteomes" id="UP000282957">
    <property type="component" value="Unassembled WGS sequence"/>
</dbReference>
<accession>A0A437MF53</accession>
<dbReference type="AlphaFoldDB" id="A0A437MF53"/>
<dbReference type="OrthoDB" id="5673400at2"/>
<gene>
    <name evidence="1" type="ORF">EOD42_14160</name>
</gene>
<dbReference type="GO" id="GO:0030430">
    <property type="term" value="C:host cell cytoplasm"/>
    <property type="evidence" value="ECO:0007669"/>
    <property type="project" value="InterPro"/>
</dbReference>
<dbReference type="EMBL" id="SACL01000004">
    <property type="protein sequence ID" value="RVT96252.1"/>
    <property type="molecule type" value="Genomic_DNA"/>
</dbReference>
<evidence type="ECO:0000313" key="1">
    <source>
        <dbReference type="EMBL" id="RVT96252.1"/>
    </source>
</evidence>
<keyword evidence="2" id="KW-1185">Reference proteome</keyword>
<dbReference type="Pfam" id="PF05100">
    <property type="entry name" value="Phage_tail_L"/>
    <property type="match status" value="1"/>
</dbReference>
<dbReference type="GO" id="GO:0051536">
    <property type="term" value="F:iron-sulfur cluster binding"/>
    <property type="evidence" value="ECO:0007669"/>
    <property type="project" value="InterPro"/>
</dbReference>
<organism evidence="1 2">
    <name type="scientific">Rhodovarius crocodyli</name>
    <dbReference type="NCBI Taxonomy" id="1979269"/>
    <lineage>
        <taxon>Bacteria</taxon>
        <taxon>Pseudomonadati</taxon>
        <taxon>Pseudomonadota</taxon>
        <taxon>Alphaproteobacteria</taxon>
        <taxon>Acetobacterales</taxon>
        <taxon>Roseomonadaceae</taxon>
        <taxon>Rhodovarius</taxon>
    </lineage>
</organism>
<dbReference type="InterPro" id="IPR006487">
    <property type="entry name" value="Phage_lambda_L"/>
</dbReference>